<accession>A0AAV7I512</accession>
<organism evidence="3 4">
    <name type="scientific">Cotesia glomerata</name>
    <name type="common">Lepidopteran parasitic wasp</name>
    <name type="synonym">Apanteles glomeratus</name>
    <dbReference type="NCBI Taxonomy" id="32391"/>
    <lineage>
        <taxon>Eukaryota</taxon>
        <taxon>Metazoa</taxon>
        <taxon>Ecdysozoa</taxon>
        <taxon>Arthropoda</taxon>
        <taxon>Hexapoda</taxon>
        <taxon>Insecta</taxon>
        <taxon>Pterygota</taxon>
        <taxon>Neoptera</taxon>
        <taxon>Endopterygota</taxon>
        <taxon>Hymenoptera</taxon>
        <taxon>Apocrita</taxon>
        <taxon>Ichneumonoidea</taxon>
        <taxon>Braconidae</taxon>
        <taxon>Microgastrinae</taxon>
        <taxon>Cotesia</taxon>
    </lineage>
</organism>
<dbReference type="PANTHER" id="PTHR15157:SF5">
    <property type="entry name" value="UV RADIATION RESISTANCE-ASSOCIATED GENE PROTEIN"/>
    <property type="match status" value="1"/>
</dbReference>
<dbReference type="Proteomes" id="UP000826195">
    <property type="component" value="Unassembled WGS sequence"/>
</dbReference>
<evidence type="ECO:0000313" key="4">
    <source>
        <dbReference type="Proteomes" id="UP000826195"/>
    </source>
</evidence>
<feature type="compositionally biased region" description="Low complexity" evidence="2">
    <location>
        <begin position="643"/>
        <end position="652"/>
    </location>
</feature>
<evidence type="ECO:0000313" key="3">
    <source>
        <dbReference type="EMBL" id="KAH0545738.1"/>
    </source>
</evidence>
<evidence type="ECO:0000256" key="1">
    <source>
        <dbReference type="ARBA" id="ARBA00023054"/>
    </source>
</evidence>
<evidence type="ECO:0000256" key="2">
    <source>
        <dbReference type="SAM" id="MobiDB-lite"/>
    </source>
</evidence>
<dbReference type="AlphaFoldDB" id="A0AAV7I512"/>
<dbReference type="GO" id="GO:0005768">
    <property type="term" value="C:endosome"/>
    <property type="evidence" value="ECO:0007669"/>
    <property type="project" value="TreeGrafter"/>
</dbReference>
<comment type="caution">
    <text evidence="3">The sequence shown here is derived from an EMBL/GenBank/DDBJ whole genome shotgun (WGS) entry which is preliminary data.</text>
</comment>
<dbReference type="Pfam" id="PF10186">
    <property type="entry name" value="ATG14"/>
    <property type="match status" value="1"/>
</dbReference>
<gene>
    <name evidence="3" type="ORF">KQX54_002740</name>
</gene>
<sequence>MEMKAKQGLVRDLDLTLQPRPAPRYKVWLPLATQQLRLRSLYQIIGYNLETDKSFETCWFYFTLHRSSMSSPLYTSEPIDHVSPKWSSLEVPTLHATGLSTANEIVLRLWRRTVANDPTTDVTVFTWGISFTGLVYMGPKLSNNLESMLRHNSLIFQLYGGFFVPSYCLLHPPEFRRYLYMSVNNSEICDSYTVGKLSNLRSLMQSLKQRTESAQTLRDRIASGESLEPKFKQTTLSRLLQPKRMSKEKKAEILKIRKELEIAKFRTKLLEQERIRKAGELRALNQRHLSIMEENQDLGSLLMERYRELHKDMERLREWKQNHIQMRECFVQTSAQLAYRKRQLMSDLNFIYPIRQESERKFTISNVHLPDSEELDTVNDTQTAVALGYVCHATQIIANILNVPTRYPIIHSGSRSRILDHITENYPSKDRRSPLFARSKDKVQFNYGVYLLNKNIAQLRWYCGLPTADLRTTLSNLASLMNLKPSQSLDNSKRTFSGSSLDTDNSNGKQHNISLTPPFQKIIIDKELKQHRPMRTMSQLKNSKTTLGSSLDQGLDKPSAALVLGTETKRICKSEESAIDDKTISLFRDRLSNSSEENVYMGEKGRRFNKESLSTPGTIETDIEITIPTSICCNPKYDDSNSRQRSSNSISSCEMALSSSTTDVDRRSNNPGDKVNGGEYPSLVEVLEATLMRSVNNSLSHQHNYQQYRRADDEHSNSAMSSESSSSALEKTENERSQETLTYLNDKKSVNGSVGDINSSETLSSSVVSLVDTGNSCQRAQTRSDIASSCPESAKSFYDDSHVVTQKNWRTESNPSIETLTGYEQVKKRETISVTSQSQPNKVQEVINDYRTSSEFIDSIRRSSENVFARTEALASKKTSFKVRKPRS</sequence>
<dbReference type="EMBL" id="JAHXZJ010002237">
    <property type="protein sequence ID" value="KAH0545738.1"/>
    <property type="molecule type" value="Genomic_DNA"/>
</dbReference>
<dbReference type="PANTHER" id="PTHR15157">
    <property type="entry name" value="UV RADIATION RESISTANCE-ASSOCIATED GENE PROTEIN"/>
    <property type="match status" value="1"/>
</dbReference>
<name>A0AAV7I512_COTGL</name>
<proteinExistence type="predicted"/>
<feature type="region of interest" description="Disordered" evidence="2">
    <location>
        <begin position="635"/>
        <end position="679"/>
    </location>
</feature>
<feature type="region of interest" description="Disordered" evidence="2">
    <location>
        <begin position="702"/>
        <end position="759"/>
    </location>
</feature>
<evidence type="ECO:0008006" key="5">
    <source>
        <dbReference type="Google" id="ProtNLM"/>
    </source>
</evidence>
<dbReference type="GO" id="GO:0000323">
    <property type="term" value="C:lytic vacuole"/>
    <property type="evidence" value="ECO:0007669"/>
    <property type="project" value="TreeGrafter"/>
</dbReference>
<reference evidence="3 4" key="1">
    <citation type="journal article" date="2021" name="J. Hered.">
        <title>A chromosome-level genome assembly of the parasitoid wasp, Cotesia glomerata (Hymenoptera: Braconidae).</title>
        <authorList>
            <person name="Pinto B.J."/>
            <person name="Weis J.J."/>
            <person name="Gamble T."/>
            <person name="Ode P.J."/>
            <person name="Paul R."/>
            <person name="Zaspel J.M."/>
        </authorList>
    </citation>
    <scope>NUCLEOTIDE SEQUENCE [LARGE SCALE GENOMIC DNA]</scope>
    <source>
        <strain evidence="3">CgM1</strain>
    </source>
</reference>
<feature type="region of interest" description="Disordered" evidence="2">
    <location>
        <begin position="488"/>
        <end position="514"/>
    </location>
</feature>
<keyword evidence="1" id="KW-0175">Coiled coil</keyword>
<dbReference type="GO" id="GO:0035493">
    <property type="term" value="P:SNARE complex assembly"/>
    <property type="evidence" value="ECO:0007669"/>
    <property type="project" value="TreeGrafter"/>
</dbReference>
<feature type="compositionally biased region" description="Low complexity" evidence="2">
    <location>
        <begin position="717"/>
        <end position="727"/>
    </location>
</feature>
<dbReference type="InterPro" id="IPR018791">
    <property type="entry name" value="UV_resistance/autophagy_Atg14"/>
</dbReference>
<protein>
    <recommendedName>
        <fullName evidence="5">UV radiation resistance-associated gene protein</fullName>
    </recommendedName>
</protein>
<dbReference type="GO" id="GO:0000149">
    <property type="term" value="F:SNARE binding"/>
    <property type="evidence" value="ECO:0007669"/>
    <property type="project" value="TreeGrafter"/>
</dbReference>
<keyword evidence="4" id="KW-1185">Reference proteome</keyword>
<dbReference type="GO" id="GO:0032991">
    <property type="term" value="C:protein-containing complex"/>
    <property type="evidence" value="ECO:0007669"/>
    <property type="project" value="UniProtKB-ARBA"/>
</dbReference>